<evidence type="ECO:0000313" key="3">
    <source>
        <dbReference type="Proteomes" id="UP000594260"/>
    </source>
</evidence>
<dbReference type="GeneID" id="111249986"/>
<dbReference type="EnsemblMetazoa" id="XM_022804527">
    <property type="protein sequence ID" value="XP_022660262"/>
    <property type="gene ID" value="LOC111249986"/>
</dbReference>
<reference evidence="2" key="1">
    <citation type="submission" date="2021-01" db="UniProtKB">
        <authorList>
            <consortium name="EnsemblMetazoa"/>
        </authorList>
    </citation>
    <scope>IDENTIFICATION</scope>
</reference>
<accession>A0A7M7KFF7</accession>
<organism evidence="2 3">
    <name type="scientific">Varroa destructor</name>
    <name type="common">Honeybee mite</name>
    <dbReference type="NCBI Taxonomy" id="109461"/>
    <lineage>
        <taxon>Eukaryota</taxon>
        <taxon>Metazoa</taxon>
        <taxon>Ecdysozoa</taxon>
        <taxon>Arthropoda</taxon>
        <taxon>Chelicerata</taxon>
        <taxon>Arachnida</taxon>
        <taxon>Acari</taxon>
        <taxon>Parasitiformes</taxon>
        <taxon>Mesostigmata</taxon>
        <taxon>Gamasina</taxon>
        <taxon>Dermanyssoidea</taxon>
        <taxon>Varroidae</taxon>
        <taxon>Varroa</taxon>
    </lineage>
</organism>
<dbReference type="OMA" id="AACCAFH"/>
<keyword evidence="1" id="KW-0732">Signal</keyword>
<sequence length="248" mass="27644">MWALETLLLVIFIVLEHEVNGLPVKPGCDPDKLDECGSELVIFGTGHRIPETEDELRQQCRIEREAEMCAREFAKECLPPLPRGMVIVILEGISQEVTWKCNPNHTLHHDFIRHASCMNKIGHTLHRCMTNLTLKLDYSAGVEPHLRVGRSCCNFQEYITCSSKAVEKSCGKEAGEYIRKLLTRSAGDFIEIACVNHKTDAPACRKVNAQGGISSNNVNYRIGQLNEVNSNRSMSLLSPLAKLVTAEG</sequence>
<dbReference type="AlphaFoldDB" id="A0A7M7KFF7"/>
<dbReference type="PANTHER" id="PTHR33964">
    <property type="entry name" value="RE45066P-RELATED"/>
    <property type="match status" value="1"/>
</dbReference>
<dbReference type="PANTHER" id="PTHR33964:SF1">
    <property type="entry name" value="RE45066P"/>
    <property type="match status" value="1"/>
</dbReference>
<dbReference type="Proteomes" id="UP000594260">
    <property type="component" value="Unplaced"/>
</dbReference>
<dbReference type="KEGG" id="vde:111249986"/>
<protein>
    <submittedName>
        <fullName evidence="2">Uncharacterized protein</fullName>
    </submittedName>
</protein>
<feature type="signal peptide" evidence="1">
    <location>
        <begin position="1"/>
        <end position="21"/>
    </location>
</feature>
<dbReference type="InParanoid" id="A0A7M7KFF7"/>
<feature type="chain" id="PRO_5029678185" evidence="1">
    <location>
        <begin position="22"/>
        <end position="248"/>
    </location>
</feature>
<evidence type="ECO:0000313" key="2">
    <source>
        <dbReference type="EnsemblMetazoa" id="XP_022660262"/>
    </source>
</evidence>
<evidence type="ECO:0000256" key="1">
    <source>
        <dbReference type="SAM" id="SignalP"/>
    </source>
</evidence>
<proteinExistence type="predicted"/>
<dbReference type="OrthoDB" id="10051804at2759"/>
<dbReference type="RefSeq" id="XP_022660262.1">
    <property type="nucleotide sequence ID" value="XM_022804527.1"/>
</dbReference>
<name>A0A7M7KFF7_VARDE</name>
<keyword evidence="3" id="KW-1185">Reference proteome</keyword>